<dbReference type="InterPro" id="IPR029071">
    <property type="entry name" value="Ubiquitin-like_domsf"/>
</dbReference>
<reference evidence="3 4" key="1">
    <citation type="submission" date="2016-08" db="EMBL/GenBank/DDBJ databases">
        <title>A Parts List for Fungal Cellulosomes Revealed by Comparative Genomics.</title>
        <authorList>
            <consortium name="DOE Joint Genome Institute"/>
            <person name="Haitjema C.H."/>
            <person name="Gilmore S.P."/>
            <person name="Henske J.K."/>
            <person name="Solomon K.V."/>
            <person name="De Groot R."/>
            <person name="Kuo A."/>
            <person name="Mondo S.J."/>
            <person name="Salamov A.A."/>
            <person name="Labutti K."/>
            <person name="Zhao Z."/>
            <person name="Chiniquy J."/>
            <person name="Barry K."/>
            <person name="Brewer H.M."/>
            <person name="Purvine S.O."/>
            <person name="Wright A.T."/>
            <person name="Boxma B."/>
            <person name="Van Alen T."/>
            <person name="Hackstein J.H."/>
            <person name="Baker S.E."/>
            <person name="Grigoriev I.V."/>
            <person name="O'Malley M.A."/>
        </authorList>
    </citation>
    <scope>NUCLEOTIDE SEQUENCE [LARGE SCALE GENOMIC DNA]</scope>
    <source>
        <strain evidence="3 4">S4</strain>
    </source>
</reference>
<dbReference type="GO" id="GO:0036503">
    <property type="term" value="P:ERAD pathway"/>
    <property type="evidence" value="ECO:0007669"/>
    <property type="project" value="TreeGrafter"/>
</dbReference>
<comment type="caution">
    <text evidence="3">The sequence shown here is derived from an EMBL/GenBank/DDBJ whole genome shotgun (WGS) entry which is preliminary data.</text>
</comment>
<feature type="compositionally biased region" description="Low complexity" evidence="1">
    <location>
        <begin position="125"/>
        <end position="154"/>
    </location>
</feature>
<name>A0A1Y1XJ46_9FUNG</name>
<dbReference type="AlphaFoldDB" id="A0A1Y1XJ46"/>
<dbReference type="Gene3D" id="3.10.20.90">
    <property type="entry name" value="Phosphatidylinositol 3-kinase Catalytic Subunit, Chain A, domain 1"/>
    <property type="match status" value="1"/>
</dbReference>
<dbReference type="PROSITE" id="PS50033">
    <property type="entry name" value="UBX"/>
    <property type="match status" value="1"/>
</dbReference>
<dbReference type="SMART" id="SM00166">
    <property type="entry name" value="UBX"/>
    <property type="match status" value="1"/>
</dbReference>
<proteinExistence type="predicted"/>
<dbReference type="Pfam" id="PF23187">
    <property type="entry name" value="UBX7_N"/>
    <property type="match status" value="1"/>
</dbReference>
<keyword evidence="4" id="KW-1185">Reference proteome</keyword>
<feature type="region of interest" description="Disordered" evidence="1">
    <location>
        <begin position="198"/>
        <end position="221"/>
    </location>
</feature>
<dbReference type="OrthoDB" id="2445133at2759"/>
<dbReference type="EMBL" id="MCFG01000031">
    <property type="protein sequence ID" value="ORX85712.1"/>
    <property type="molecule type" value="Genomic_DNA"/>
</dbReference>
<protein>
    <recommendedName>
        <fullName evidence="2">UBX domain-containing protein</fullName>
    </recommendedName>
</protein>
<feature type="compositionally biased region" description="Basic and acidic residues" evidence="1">
    <location>
        <begin position="198"/>
        <end position="209"/>
    </location>
</feature>
<organism evidence="3 4">
    <name type="scientific">Anaeromyces robustus</name>
    <dbReference type="NCBI Taxonomy" id="1754192"/>
    <lineage>
        <taxon>Eukaryota</taxon>
        <taxon>Fungi</taxon>
        <taxon>Fungi incertae sedis</taxon>
        <taxon>Chytridiomycota</taxon>
        <taxon>Chytridiomycota incertae sedis</taxon>
        <taxon>Neocallimastigomycetes</taxon>
        <taxon>Neocallimastigales</taxon>
        <taxon>Neocallimastigaceae</taxon>
        <taxon>Anaeromyces</taxon>
    </lineage>
</organism>
<feature type="compositionally biased region" description="Basic and acidic residues" evidence="1">
    <location>
        <begin position="392"/>
        <end position="411"/>
    </location>
</feature>
<evidence type="ECO:0000313" key="3">
    <source>
        <dbReference type="EMBL" id="ORX85712.1"/>
    </source>
</evidence>
<feature type="domain" description="UBX" evidence="2">
    <location>
        <begin position="234"/>
        <end position="314"/>
    </location>
</feature>
<feature type="region of interest" description="Disordered" evidence="1">
    <location>
        <begin position="363"/>
        <end position="422"/>
    </location>
</feature>
<evidence type="ECO:0000256" key="1">
    <source>
        <dbReference type="SAM" id="MobiDB-lite"/>
    </source>
</evidence>
<evidence type="ECO:0000313" key="4">
    <source>
        <dbReference type="Proteomes" id="UP000193944"/>
    </source>
</evidence>
<dbReference type="GO" id="GO:0005783">
    <property type="term" value="C:endoplasmic reticulum"/>
    <property type="evidence" value="ECO:0007669"/>
    <property type="project" value="TreeGrafter"/>
</dbReference>
<evidence type="ECO:0000259" key="2">
    <source>
        <dbReference type="PROSITE" id="PS50033"/>
    </source>
</evidence>
<dbReference type="InterPro" id="IPR001012">
    <property type="entry name" value="UBX_dom"/>
</dbReference>
<dbReference type="SUPFAM" id="SSF54236">
    <property type="entry name" value="Ubiquitin-like"/>
    <property type="match status" value="1"/>
</dbReference>
<dbReference type="Pfam" id="PF00789">
    <property type="entry name" value="UBX"/>
    <property type="match status" value="1"/>
</dbReference>
<feature type="compositionally biased region" description="Basic and acidic residues" evidence="1">
    <location>
        <begin position="162"/>
        <end position="171"/>
    </location>
</feature>
<dbReference type="PANTHER" id="PTHR46424">
    <property type="entry name" value="UBX DOMAIN-CONTAINING PROTEIN 4"/>
    <property type="match status" value="1"/>
</dbReference>
<dbReference type="STRING" id="1754192.A0A1Y1XJ46"/>
<accession>A0A1Y1XJ46</accession>
<dbReference type="Proteomes" id="UP000193944">
    <property type="component" value="Unassembled WGS sequence"/>
</dbReference>
<feature type="compositionally biased region" description="Low complexity" evidence="1">
    <location>
        <begin position="210"/>
        <end position="221"/>
    </location>
</feature>
<feature type="compositionally biased region" description="Polar residues" evidence="1">
    <location>
        <begin position="412"/>
        <end position="422"/>
    </location>
</feature>
<dbReference type="PANTHER" id="PTHR46424:SF1">
    <property type="entry name" value="UBX DOMAIN-CONTAINING PROTEIN 4"/>
    <property type="match status" value="1"/>
</dbReference>
<sequence>MENQQSPWFEGSVGDAVAKTKAENLLFLAFIYDDDENSKKMRELLSDNDISFLMKTKSVAIEMKKGSETFILFSQIYPTFFCPCLVFIQNGRLVYFLNVEANKEKIIENINKYSDMEQVNQNIGVPTQNQNVNTNTNINTNTNTSNINNNITSPKSSSQAEKIQKEKELNNEKKKERIEELKKLKQDNDARRKQILEQINNDRKERESRNSSNSRGSSSENLQKLLNEKSKITSNSNNALMSIRYLDGSLLRQEFKRNQKLSDIRKWIDDTTKAKGIYKPYNLETRYPEHQFTYGEETKTLLDLNLDDTDLLICKPVSKVFSSNPKQTLDIGKYFTSNFLKDLMLFFYAFILSLNIFKDPMKSKEEGGEENDSSQNQNQNFTYKKGKIRMNSGEKKMGTINDIRNDNKKPQETYNGNSTNQQ</sequence>
<gene>
    <name evidence="3" type="ORF">BCR32DRAFT_265461</name>
</gene>
<reference evidence="3 4" key="2">
    <citation type="submission" date="2016-08" db="EMBL/GenBank/DDBJ databases">
        <title>Pervasive Adenine N6-methylation of Active Genes in Fungi.</title>
        <authorList>
            <consortium name="DOE Joint Genome Institute"/>
            <person name="Mondo S.J."/>
            <person name="Dannebaum R.O."/>
            <person name="Kuo R.C."/>
            <person name="Labutti K."/>
            <person name="Haridas S."/>
            <person name="Kuo A."/>
            <person name="Salamov A."/>
            <person name="Ahrendt S.R."/>
            <person name="Lipzen A."/>
            <person name="Sullivan W."/>
            <person name="Andreopoulos W.B."/>
            <person name="Clum A."/>
            <person name="Lindquist E."/>
            <person name="Daum C."/>
            <person name="Ramamoorthy G.K."/>
            <person name="Gryganskyi A."/>
            <person name="Culley D."/>
            <person name="Magnuson J.K."/>
            <person name="James T.Y."/>
            <person name="O'Malley M.A."/>
            <person name="Stajich J.E."/>
            <person name="Spatafora J.W."/>
            <person name="Visel A."/>
            <person name="Grigoriev I.V."/>
        </authorList>
    </citation>
    <scope>NUCLEOTIDE SEQUENCE [LARGE SCALE GENOMIC DNA]</scope>
    <source>
        <strain evidence="3 4">S4</strain>
    </source>
</reference>
<feature type="region of interest" description="Disordered" evidence="1">
    <location>
        <begin position="124"/>
        <end position="171"/>
    </location>
</feature>